<feature type="compositionally biased region" description="Low complexity" evidence="1">
    <location>
        <begin position="167"/>
        <end position="178"/>
    </location>
</feature>
<dbReference type="InterPro" id="IPR055734">
    <property type="entry name" value="DUF7310"/>
</dbReference>
<comment type="caution">
    <text evidence="3">The sequence shown here is derived from an EMBL/GenBank/DDBJ whole genome shotgun (WGS) entry which is preliminary data.</text>
</comment>
<keyword evidence="4" id="KW-1185">Reference proteome</keyword>
<dbReference type="Gene3D" id="1.10.287.1490">
    <property type="match status" value="1"/>
</dbReference>
<feature type="compositionally biased region" description="Basic and acidic residues" evidence="1">
    <location>
        <begin position="129"/>
        <end position="143"/>
    </location>
</feature>
<feature type="domain" description="DUF7310" evidence="2">
    <location>
        <begin position="7"/>
        <end position="89"/>
    </location>
</feature>
<dbReference type="RefSeq" id="WP_310898989.1">
    <property type="nucleotide sequence ID" value="NZ_JAMQOS010000001.1"/>
</dbReference>
<dbReference type="EMBL" id="JAMQOS010000001">
    <property type="protein sequence ID" value="MDS0281153.1"/>
    <property type="molecule type" value="Genomic_DNA"/>
</dbReference>
<protein>
    <recommendedName>
        <fullName evidence="2">DUF7310 domain-containing protein</fullName>
    </recommendedName>
</protein>
<feature type="compositionally biased region" description="Basic and acidic residues" evidence="1">
    <location>
        <begin position="93"/>
        <end position="113"/>
    </location>
</feature>
<dbReference type="Pfam" id="PF23991">
    <property type="entry name" value="DUF7310"/>
    <property type="match status" value="1"/>
</dbReference>
<accession>A0ABU2FK99</accession>
<feature type="region of interest" description="Disordered" evidence="1">
    <location>
        <begin position="93"/>
        <end position="188"/>
    </location>
</feature>
<evidence type="ECO:0000313" key="3">
    <source>
        <dbReference type="EMBL" id="MDS0281153.1"/>
    </source>
</evidence>
<gene>
    <name evidence="3" type="ORF">NDI86_03395</name>
</gene>
<name>A0ABU2FK99_9EURY</name>
<evidence type="ECO:0000259" key="2">
    <source>
        <dbReference type="Pfam" id="PF23991"/>
    </source>
</evidence>
<dbReference type="Proteomes" id="UP001268864">
    <property type="component" value="Unassembled WGS sequence"/>
</dbReference>
<organism evidence="3 4">
    <name type="scientific">Haloarcula onubensis</name>
    <dbReference type="NCBI Taxonomy" id="2950539"/>
    <lineage>
        <taxon>Archaea</taxon>
        <taxon>Methanobacteriati</taxon>
        <taxon>Methanobacteriota</taxon>
        <taxon>Stenosarchaea group</taxon>
        <taxon>Halobacteria</taxon>
        <taxon>Halobacteriales</taxon>
        <taxon>Haloarculaceae</taxon>
        <taxon>Haloarcula</taxon>
    </lineage>
</organism>
<evidence type="ECO:0000256" key="1">
    <source>
        <dbReference type="SAM" id="MobiDB-lite"/>
    </source>
</evidence>
<sequence>MTDVETLAERVDTVERAVTDGDHDFPAVDDLAELTERIEALEAEVTELHDRADELEAATQALRGYVGNVRSVNERVEGRADAALAATERLERRLDAATEDRRPVDDGSNEDQRPVGVDDTEVGPGVDPSPRETESGEPTHENHGLGGPTAGLAGVDTEDAARANGDSSEQSASEPSESGVLEQIRSLL</sequence>
<evidence type="ECO:0000313" key="4">
    <source>
        <dbReference type="Proteomes" id="UP001268864"/>
    </source>
</evidence>
<reference evidence="3 4" key="1">
    <citation type="submission" date="2022-06" db="EMBL/GenBank/DDBJ databases">
        <title>Halomicroarcula sp. a new haloarchaeum isolate from saline soil.</title>
        <authorList>
            <person name="Strakova D."/>
            <person name="Galisteo C."/>
            <person name="Sanchez-Porro C."/>
            <person name="Ventosa A."/>
        </authorList>
    </citation>
    <scope>NUCLEOTIDE SEQUENCE [LARGE SCALE GENOMIC DNA]</scope>
    <source>
        <strain evidence="3 4">S3CR25-11</strain>
    </source>
</reference>
<proteinExistence type="predicted"/>